<feature type="domain" description="SMB" evidence="4">
    <location>
        <begin position="34"/>
        <end position="82"/>
    </location>
</feature>
<dbReference type="AlphaFoldDB" id="A0A834Y2S6"/>
<dbReference type="SMART" id="SM00645">
    <property type="entry name" value="Pept_C1"/>
    <property type="match status" value="1"/>
</dbReference>
<dbReference type="InterPro" id="IPR013128">
    <property type="entry name" value="Peptidase_C1A"/>
</dbReference>
<keyword evidence="2" id="KW-1015">Disulfide bond</keyword>
<dbReference type="InterPro" id="IPR000668">
    <property type="entry name" value="Peptidase_C1A_C"/>
</dbReference>
<dbReference type="PROSITE" id="PS50958">
    <property type="entry name" value="SMB_2"/>
    <property type="match status" value="1"/>
</dbReference>
<reference evidence="5 6" key="1">
    <citation type="submission" date="2020-08" db="EMBL/GenBank/DDBJ databases">
        <title>Aphidius gifuensis genome sequencing and assembly.</title>
        <authorList>
            <person name="Du Z."/>
        </authorList>
    </citation>
    <scope>NUCLEOTIDE SEQUENCE [LARGE SCALE GENOMIC DNA]</scope>
    <source>
        <strain evidence="5">YNYX2018</strain>
        <tissue evidence="5">Adults</tissue>
    </source>
</reference>
<name>A0A834Y2S6_APHGI</name>
<evidence type="ECO:0000313" key="6">
    <source>
        <dbReference type="Proteomes" id="UP000639338"/>
    </source>
</evidence>
<dbReference type="InterPro" id="IPR038765">
    <property type="entry name" value="Papain-like_cys_pep_sf"/>
</dbReference>
<dbReference type="Proteomes" id="UP000639338">
    <property type="component" value="Unassembled WGS sequence"/>
</dbReference>
<protein>
    <recommendedName>
        <fullName evidence="4">SMB domain-containing protein</fullName>
    </recommendedName>
</protein>
<dbReference type="InterPro" id="IPR001212">
    <property type="entry name" value="Somatomedin_B_dom"/>
</dbReference>
<dbReference type="InterPro" id="IPR025661">
    <property type="entry name" value="Pept_asp_AS"/>
</dbReference>
<dbReference type="Gene3D" id="3.90.70.10">
    <property type="entry name" value="Cysteine proteinases"/>
    <property type="match status" value="1"/>
</dbReference>
<dbReference type="Pfam" id="PF00112">
    <property type="entry name" value="Peptidase_C1"/>
    <property type="match status" value="1"/>
</dbReference>
<comment type="caution">
    <text evidence="5">The sequence shown here is derived from an EMBL/GenBank/DDBJ whole genome shotgun (WGS) entry which is preliminary data.</text>
</comment>
<feature type="signal peptide" evidence="3">
    <location>
        <begin position="1"/>
        <end position="22"/>
    </location>
</feature>
<dbReference type="OrthoDB" id="3789175at2759"/>
<dbReference type="EMBL" id="JACMRX010000002">
    <property type="protein sequence ID" value="KAF7995491.1"/>
    <property type="molecule type" value="Genomic_DNA"/>
</dbReference>
<evidence type="ECO:0000313" key="5">
    <source>
        <dbReference type="EMBL" id="KAF7995491.1"/>
    </source>
</evidence>
<accession>A0A834Y2S6</accession>
<evidence type="ECO:0000259" key="4">
    <source>
        <dbReference type="PROSITE" id="PS50958"/>
    </source>
</evidence>
<proteinExistence type="inferred from homology"/>
<dbReference type="GO" id="GO:0008234">
    <property type="term" value="F:cysteine-type peptidase activity"/>
    <property type="evidence" value="ECO:0007669"/>
    <property type="project" value="InterPro"/>
</dbReference>
<sequence length="387" mass="43625">MFFGGTTVVGLLLIVTTIQVESIDLELSCKKYSKDGICCQGQSNNCIIRTPTRNCFCDEYCSNKLRSDCCPDYKKYCHSEKSICIFEGVTYKAGESFSKSCNKCMCVKKEGKNAEITCEENDCLENLKKKNVHSVGTKDPVEWLSSVQEPLLVTDYGIPPPEEFDPRFDETRIVSPIRNQGQCGSSWAVSVADVISDRLSLQMNSNITLSAQQFIDCIDEEPQCAPGNPADAWNYATIANMVDDDCYPWTGDSNKCEFYIKENYLVRCQQSSILQRPKLYQIGRAYRVPDNENDIMNEIINFGSVQATMQVYQDFMNYKNGIYNQPKDAEFIGFLSVTIIGWGEESNEKFWIAANSWGTSWGENGYFKIARGINACGIENYVIGVEV</sequence>
<keyword evidence="3" id="KW-0732">Signal</keyword>
<dbReference type="SUPFAM" id="SSF54001">
    <property type="entry name" value="Cysteine proteinases"/>
    <property type="match status" value="1"/>
</dbReference>
<dbReference type="PROSITE" id="PS00640">
    <property type="entry name" value="THIOL_PROTEASE_ASN"/>
    <property type="match status" value="1"/>
</dbReference>
<dbReference type="GO" id="GO:0006508">
    <property type="term" value="P:proteolysis"/>
    <property type="evidence" value="ECO:0007669"/>
    <property type="project" value="InterPro"/>
</dbReference>
<keyword evidence="6" id="KW-1185">Reference proteome</keyword>
<gene>
    <name evidence="5" type="ORF">HCN44_006598</name>
</gene>
<evidence type="ECO:0000256" key="3">
    <source>
        <dbReference type="SAM" id="SignalP"/>
    </source>
</evidence>
<evidence type="ECO:0000256" key="1">
    <source>
        <dbReference type="ARBA" id="ARBA00008455"/>
    </source>
</evidence>
<dbReference type="PANTHER" id="PTHR12411">
    <property type="entry name" value="CYSTEINE PROTEASE FAMILY C1-RELATED"/>
    <property type="match status" value="1"/>
</dbReference>
<comment type="similarity">
    <text evidence="1">Belongs to the peptidase C1 family.</text>
</comment>
<evidence type="ECO:0000256" key="2">
    <source>
        <dbReference type="ARBA" id="ARBA00023157"/>
    </source>
</evidence>
<organism evidence="5 6">
    <name type="scientific">Aphidius gifuensis</name>
    <name type="common">Parasitoid wasp</name>
    <dbReference type="NCBI Taxonomy" id="684658"/>
    <lineage>
        <taxon>Eukaryota</taxon>
        <taxon>Metazoa</taxon>
        <taxon>Ecdysozoa</taxon>
        <taxon>Arthropoda</taxon>
        <taxon>Hexapoda</taxon>
        <taxon>Insecta</taxon>
        <taxon>Pterygota</taxon>
        <taxon>Neoptera</taxon>
        <taxon>Endopterygota</taxon>
        <taxon>Hymenoptera</taxon>
        <taxon>Apocrita</taxon>
        <taxon>Ichneumonoidea</taxon>
        <taxon>Braconidae</taxon>
        <taxon>Aphidiinae</taxon>
        <taxon>Aphidius</taxon>
    </lineage>
</organism>
<feature type="chain" id="PRO_5032419331" description="SMB domain-containing protein" evidence="3">
    <location>
        <begin position="23"/>
        <end position="387"/>
    </location>
</feature>